<organism evidence="2 3">
    <name type="scientific">Sphingomonas limnosediminicola</name>
    <dbReference type="NCBI Taxonomy" id="940133"/>
    <lineage>
        <taxon>Bacteria</taxon>
        <taxon>Pseudomonadati</taxon>
        <taxon>Pseudomonadota</taxon>
        <taxon>Alphaproteobacteria</taxon>
        <taxon>Sphingomonadales</taxon>
        <taxon>Sphingomonadaceae</taxon>
        <taxon>Sphingomonas</taxon>
    </lineage>
</organism>
<evidence type="ECO:0000256" key="1">
    <source>
        <dbReference type="SAM" id="Phobius"/>
    </source>
</evidence>
<feature type="transmembrane region" description="Helical" evidence="1">
    <location>
        <begin position="142"/>
        <end position="161"/>
    </location>
</feature>
<keyword evidence="1" id="KW-1133">Transmembrane helix</keyword>
<gene>
    <name evidence="2" type="ORF">GCM10022276_11390</name>
</gene>
<evidence type="ECO:0000313" key="3">
    <source>
        <dbReference type="Proteomes" id="UP001500827"/>
    </source>
</evidence>
<evidence type="ECO:0008006" key="4">
    <source>
        <dbReference type="Google" id="ProtNLM"/>
    </source>
</evidence>
<keyword evidence="3" id="KW-1185">Reference proteome</keyword>
<feature type="transmembrane region" description="Helical" evidence="1">
    <location>
        <begin position="409"/>
        <end position="428"/>
    </location>
</feature>
<protein>
    <recommendedName>
        <fullName evidence="4">Glycosyltransferase RgtA/B/C/D-like domain-containing protein</fullName>
    </recommendedName>
</protein>
<feature type="transmembrane region" description="Helical" evidence="1">
    <location>
        <begin position="168"/>
        <end position="198"/>
    </location>
</feature>
<comment type="caution">
    <text evidence="2">The sequence shown here is derived from an EMBL/GenBank/DDBJ whole genome shotgun (WGS) entry which is preliminary data.</text>
</comment>
<feature type="transmembrane region" description="Helical" evidence="1">
    <location>
        <begin position="91"/>
        <end position="110"/>
    </location>
</feature>
<keyword evidence="1" id="KW-0472">Membrane</keyword>
<reference evidence="3" key="1">
    <citation type="journal article" date="2019" name="Int. J. Syst. Evol. Microbiol.">
        <title>The Global Catalogue of Microorganisms (GCM) 10K type strain sequencing project: providing services to taxonomists for standard genome sequencing and annotation.</title>
        <authorList>
            <consortium name="The Broad Institute Genomics Platform"/>
            <consortium name="The Broad Institute Genome Sequencing Center for Infectious Disease"/>
            <person name="Wu L."/>
            <person name="Ma J."/>
        </authorList>
    </citation>
    <scope>NUCLEOTIDE SEQUENCE [LARGE SCALE GENOMIC DNA]</scope>
    <source>
        <strain evidence="3">JCM 17543</strain>
    </source>
</reference>
<dbReference type="EMBL" id="BAABBM010000001">
    <property type="protein sequence ID" value="GAA3893915.1"/>
    <property type="molecule type" value="Genomic_DNA"/>
</dbReference>
<accession>A0ABP7L6E0</accession>
<feature type="transmembrane region" description="Helical" evidence="1">
    <location>
        <begin position="434"/>
        <end position="453"/>
    </location>
</feature>
<keyword evidence="1" id="KW-0812">Transmembrane</keyword>
<name>A0ABP7L6E0_9SPHN</name>
<dbReference type="RefSeq" id="WP_344698718.1">
    <property type="nucleotide sequence ID" value="NZ_BAABBM010000001.1"/>
</dbReference>
<dbReference type="Proteomes" id="UP001500827">
    <property type="component" value="Unassembled WGS sequence"/>
</dbReference>
<proteinExistence type="predicted"/>
<feature type="transmembrane region" description="Helical" evidence="1">
    <location>
        <begin position="117"/>
        <end position="136"/>
    </location>
</feature>
<feature type="transmembrane region" description="Helical" evidence="1">
    <location>
        <begin position="210"/>
        <end position="232"/>
    </location>
</feature>
<feature type="transmembrane region" description="Helical" evidence="1">
    <location>
        <begin position="465"/>
        <end position="484"/>
    </location>
</feature>
<evidence type="ECO:0000313" key="2">
    <source>
        <dbReference type="EMBL" id="GAA3893915.1"/>
    </source>
</evidence>
<sequence>MKSAHPTGHQELGDRAEGDGGVPSGIAAICALVVLGMATIAFAYWPGIMIDDARWQYQQSVDNAYEDWHPPAMAWVWHHLMLLEPGPGPMLLLQLSLYWAGIAMIALWVHRQGSPRLGVLAACAGWLPAPLALMGIVVKDSLMAGTLSSAVGFMLWSTTALNISHRRALGIAALIAILLAATLRANAFLACAPLALAALPRSFLSSGPRLALSALVSTAILAMAPGAVAAALHAEDMDTQLSLIIFDLGGITEHTGLNQFPDLRVANPVAVNHRCYDPFEWDSYSTWARRPCPLGYERFQSLVDEGDTDPRRVWVHAVVTHPIAYAQHRLAHFNISTWFLVPDNPEPTAWTQSVSNPWNFRVSPNPVLEAVDSAANEAAKSPLGWPICWIALALAVLITCRSAKLDRNVTAISASALLYGMGYLVFGVAAGVRYYIWTMIGAALAAVLAASELSRRRSPLDRGSAILPAAIVLVPAALAAVARLTF</sequence>
<feature type="transmembrane region" description="Helical" evidence="1">
    <location>
        <begin position="21"/>
        <end position="45"/>
    </location>
</feature>